<accession>A0A4Y7JXI6</accession>
<reference evidence="1 2" key="1">
    <citation type="journal article" date="2018" name="Science">
        <title>The opium poppy genome and morphinan production.</title>
        <authorList>
            <person name="Guo L."/>
            <person name="Winzer T."/>
            <person name="Yang X."/>
            <person name="Li Y."/>
            <person name="Ning Z."/>
            <person name="He Z."/>
            <person name="Teodor R."/>
            <person name="Lu Y."/>
            <person name="Bowser T.A."/>
            <person name="Graham I.A."/>
            <person name="Ye K."/>
        </authorList>
    </citation>
    <scope>NUCLEOTIDE SEQUENCE [LARGE SCALE GENOMIC DNA]</scope>
    <source>
        <strain evidence="2">cv. HN1</strain>
        <tissue evidence="1">Leaves</tissue>
    </source>
</reference>
<evidence type="ECO:0000313" key="1">
    <source>
        <dbReference type="EMBL" id="RZC64750.1"/>
    </source>
</evidence>
<gene>
    <name evidence="1" type="ORF">C5167_008434</name>
</gene>
<protein>
    <submittedName>
        <fullName evidence="1">Uncharacterized protein</fullName>
    </submittedName>
</protein>
<dbReference type="Gramene" id="RZC64750">
    <property type="protein sequence ID" value="RZC64750"/>
    <property type="gene ID" value="C5167_008434"/>
</dbReference>
<dbReference type="AlphaFoldDB" id="A0A4Y7JXI6"/>
<sequence length="69" mass="7776">MYSSGNGYSNGFYLDPLLGLFARSKNQSSSVYKCPKVKTSKKKYCQLLQLLCQSIKMVDKYAGEKILLV</sequence>
<dbReference type="Proteomes" id="UP000316621">
    <property type="component" value="Chromosome 6"/>
</dbReference>
<proteinExistence type="predicted"/>
<organism evidence="1 2">
    <name type="scientific">Papaver somniferum</name>
    <name type="common">Opium poppy</name>
    <dbReference type="NCBI Taxonomy" id="3469"/>
    <lineage>
        <taxon>Eukaryota</taxon>
        <taxon>Viridiplantae</taxon>
        <taxon>Streptophyta</taxon>
        <taxon>Embryophyta</taxon>
        <taxon>Tracheophyta</taxon>
        <taxon>Spermatophyta</taxon>
        <taxon>Magnoliopsida</taxon>
        <taxon>Ranunculales</taxon>
        <taxon>Papaveraceae</taxon>
        <taxon>Papaveroideae</taxon>
        <taxon>Papaver</taxon>
    </lineage>
</organism>
<evidence type="ECO:0000313" key="2">
    <source>
        <dbReference type="Proteomes" id="UP000316621"/>
    </source>
</evidence>
<keyword evidence="2" id="KW-1185">Reference proteome</keyword>
<name>A0A4Y7JXI6_PAPSO</name>
<dbReference type="EMBL" id="CM010720">
    <property type="protein sequence ID" value="RZC64750.1"/>
    <property type="molecule type" value="Genomic_DNA"/>
</dbReference>